<dbReference type="Pfam" id="PF07859">
    <property type="entry name" value="Abhydrolase_3"/>
    <property type="match status" value="1"/>
</dbReference>
<proteinExistence type="inferred from homology"/>
<gene>
    <name evidence="3" type="ORF">FSB_LOCUS22168</name>
</gene>
<accession>A0A2N9FUF5</accession>
<dbReference type="InterPro" id="IPR029058">
    <property type="entry name" value="AB_hydrolase_fold"/>
</dbReference>
<organism evidence="3">
    <name type="scientific">Fagus sylvatica</name>
    <name type="common">Beechnut</name>
    <dbReference type="NCBI Taxonomy" id="28930"/>
    <lineage>
        <taxon>Eukaryota</taxon>
        <taxon>Viridiplantae</taxon>
        <taxon>Streptophyta</taxon>
        <taxon>Embryophyta</taxon>
        <taxon>Tracheophyta</taxon>
        <taxon>Spermatophyta</taxon>
        <taxon>Magnoliopsida</taxon>
        <taxon>eudicotyledons</taxon>
        <taxon>Gunneridae</taxon>
        <taxon>Pentapetalae</taxon>
        <taxon>rosids</taxon>
        <taxon>fabids</taxon>
        <taxon>Fagales</taxon>
        <taxon>Fagaceae</taxon>
        <taxon>Fagus</taxon>
    </lineage>
</organism>
<dbReference type="Gene3D" id="3.40.50.1820">
    <property type="entry name" value="alpha/beta hydrolase"/>
    <property type="match status" value="1"/>
</dbReference>
<dbReference type="EMBL" id="OIVN01001466">
    <property type="protein sequence ID" value="SPC94286.1"/>
    <property type="molecule type" value="Genomic_DNA"/>
</dbReference>
<evidence type="ECO:0000313" key="3">
    <source>
        <dbReference type="EMBL" id="SPC94286.1"/>
    </source>
</evidence>
<evidence type="ECO:0000259" key="2">
    <source>
        <dbReference type="Pfam" id="PF07859"/>
    </source>
</evidence>
<evidence type="ECO:0000256" key="1">
    <source>
        <dbReference type="ARBA" id="ARBA00010515"/>
    </source>
</evidence>
<dbReference type="AlphaFoldDB" id="A0A2N9FUF5"/>
<comment type="similarity">
    <text evidence="1">Belongs to the 'GDXG' lipolytic enzyme family.</text>
</comment>
<dbReference type="InterPro" id="IPR050466">
    <property type="entry name" value="Carboxylest/Gibb_receptor"/>
</dbReference>
<feature type="domain" description="Alpha/beta hydrolase fold-3" evidence="2">
    <location>
        <begin position="75"/>
        <end position="281"/>
    </location>
</feature>
<protein>
    <recommendedName>
        <fullName evidence="2">Alpha/beta hydrolase fold-3 domain-containing protein</fullName>
    </recommendedName>
</protein>
<dbReference type="PANTHER" id="PTHR23024">
    <property type="entry name" value="ARYLACETAMIDE DEACETYLASE"/>
    <property type="match status" value="1"/>
</dbReference>
<dbReference type="PANTHER" id="PTHR23024:SF257">
    <property type="entry name" value="ALPHA_BETA HYDROLASE FOLD-3 DOMAIN-CONTAINING PROTEIN"/>
    <property type="match status" value="1"/>
</dbReference>
<dbReference type="SUPFAM" id="SSF53474">
    <property type="entry name" value="alpha/beta-Hydrolases"/>
    <property type="match status" value="1"/>
</dbReference>
<reference evidence="3" key="1">
    <citation type="submission" date="2018-02" db="EMBL/GenBank/DDBJ databases">
        <authorList>
            <person name="Cohen D.B."/>
            <person name="Kent A.D."/>
        </authorList>
    </citation>
    <scope>NUCLEOTIDE SEQUENCE</scope>
</reference>
<sequence length="302" mass="33696">MDSGTNEVVLEFGPYFRAYKNGRVERFFGTDAVPLSINSEDAVSSKDVLILQETSLSARIFIPSAIKPGQKLPLLVYYHGGAFLVGSPFCHTYHNYVTSLVAEANIIAVSVDYRLAPEHPVPIAYEDSWAALKWVANHYNDEGPDDWLRDHADFQRVFLAGDSVGANIVYNMVARAGVEDLAEMKILGACLIHPYFGRKGGDVDDYWLFACPTTSGFNDPRINPAVDARLASIGCSRVLICVAEKDELKERGMFFYETLRKSGWDGQVQIVETEGEEHVFHLFNPDCEKAVVLLKRLASFFN</sequence>
<name>A0A2N9FUF5_FAGSY</name>
<dbReference type="InterPro" id="IPR013094">
    <property type="entry name" value="AB_hydrolase_3"/>
</dbReference>
<dbReference type="GO" id="GO:0016787">
    <property type="term" value="F:hydrolase activity"/>
    <property type="evidence" value="ECO:0007669"/>
    <property type="project" value="InterPro"/>
</dbReference>